<organism evidence="1 2">
    <name type="scientific">Sphingomonas kyungheensis</name>
    <dbReference type="NCBI Taxonomy" id="1069987"/>
    <lineage>
        <taxon>Bacteria</taxon>
        <taxon>Pseudomonadati</taxon>
        <taxon>Pseudomonadota</taxon>
        <taxon>Alphaproteobacteria</taxon>
        <taxon>Sphingomonadales</taxon>
        <taxon>Sphingomonadaceae</taxon>
        <taxon>Sphingomonas</taxon>
    </lineage>
</organism>
<evidence type="ECO:0000313" key="1">
    <source>
        <dbReference type="EMBL" id="MEI5687906.1"/>
    </source>
</evidence>
<protein>
    <submittedName>
        <fullName evidence="1">Uncharacterized protein</fullName>
    </submittedName>
</protein>
<name>A0ABU8H4M8_9SPHN</name>
<accession>A0ABU8H4M8</accession>
<dbReference type="Proteomes" id="UP001367771">
    <property type="component" value="Unassembled WGS sequence"/>
</dbReference>
<dbReference type="EMBL" id="JBBBDM010000005">
    <property type="protein sequence ID" value="MEI5687906.1"/>
    <property type="molecule type" value="Genomic_DNA"/>
</dbReference>
<proteinExistence type="predicted"/>
<gene>
    <name evidence="1" type="ORF">V8201_12520</name>
</gene>
<keyword evidence="2" id="KW-1185">Reference proteome</keyword>
<sequence length="55" mass="6015">MIDTDHVMLALTIGEPNTPIFTAQCRLGVQIINQTKYVRAGISPVALKQAKISFT</sequence>
<reference evidence="1 2" key="1">
    <citation type="journal article" date="2013" name="Int. J. Syst. Evol. Microbiol.">
        <title>Sphingomonas kyungheensis sp. nov., a bacterium with ginsenoside-converting activity isolated from soil of a ginseng field.</title>
        <authorList>
            <person name="Son H.M."/>
            <person name="Yang J.E."/>
            <person name="Park Y."/>
            <person name="Han C.K."/>
            <person name="Kim S.G."/>
            <person name="Kook M."/>
            <person name="Yi T.H."/>
        </authorList>
    </citation>
    <scope>NUCLEOTIDE SEQUENCE [LARGE SCALE GENOMIC DNA]</scope>
    <source>
        <strain evidence="1 2">LMG 26582</strain>
    </source>
</reference>
<dbReference type="RefSeq" id="WP_336545514.1">
    <property type="nucleotide sequence ID" value="NZ_JBBBDM010000005.1"/>
</dbReference>
<evidence type="ECO:0000313" key="2">
    <source>
        <dbReference type="Proteomes" id="UP001367771"/>
    </source>
</evidence>
<comment type="caution">
    <text evidence="1">The sequence shown here is derived from an EMBL/GenBank/DDBJ whole genome shotgun (WGS) entry which is preliminary data.</text>
</comment>